<proteinExistence type="predicted"/>
<organism evidence="5 6">
    <name type="scientific">Quercus rubra</name>
    <name type="common">Northern red oak</name>
    <name type="synonym">Quercus borealis</name>
    <dbReference type="NCBI Taxonomy" id="3512"/>
    <lineage>
        <taxon>Eukaryota</taxon>
        <taxon>Viridiplantae</taxon>
        <taxon>Streptophyta</taxon>
        <taxon>Embryophyta</taxon>
        <taxon>Tracheophyta</taxon>
        <taxon>Spermatophyta</taxon>
        <taxon>Magnoliopsida</taxon>
        <taxon>eudicotyledons</taxon>
        <taxon>Gunneridae</taxon>
        <taxon>Pentapetalae</taxon>
        <taxon>rosids</taxon>
        <taxon>fabids</taxon>
        <taxon>Fagales</taxon>
        <taxon>Fagaceae</taxon>
        <taxon>Quercus</taxon>
    </lineage>
</organism>
<dbReference type="SUPFAM" id="SSF50978">
    <property type="entry name" value="WD40 repeat-like"/>
    <property type="match status" value="1"/>
</dbReference>
<comment type="subcellular location">
    <subcellularLocation>
        <location evidence="1">Nucleus</location>
    </subcellularLocation>
</comment>
<keyword evidence="6" id="KW-1185">Reference proteome</keyword>
<keyword evidence="3" id="KW-0539">Nucleus</keyword>
<evidence type="ECO:0000256" key="1">
    <source>
        <dbReference type="ARBA" id="ARBA00004123"/>
    </source>
</evidence>
<dbReference type="PRINTS" id="PR00929">
    <property type="entry name" value="ATHOOK"/>
</dbReference>
<keyword evidence="2" id="KW-0804">Transcription</keyword>
<evidence type="ECO:0008006" key="7">
    <source>
        <dbReference type="Google" id="ProtNLM"/>
    </source>
</evidence>
<feature type="compositionally biased region" description="Polar residues" evidence="4">
    <location>
        <begin position="255"/>
        <end position="264"/>
    </location>
</feature>
<dbReference type="InterPro" id="IPR052416">
    <property type="entry name" value="GTF3C_component"/>
</dbReference>
<comment type="caution">
    <text evidence="5">The sequence shown here is derived from an EMBL/GenBank/DDBJ whole genome shotgun (WGS) entry which is preliminary data.</text>
</comment>
<evidence type="ECO:0000256" key="4">
    <source>
        <dbReference type="SAM" id="MobiDB-lite"/>
    </source>
</evidence>
<accession>A0AAN7IMJ5</accession>
<gene>
    <name evidence="5" type="ORF">RGQ29_025876</name>
</gene>
<evidence type="ECO:0000256" key="3">
    <source>
        <dbReference type="ARBA" id="ARBA00023242"/>
    </source>
</evidence>
<reference evidence="5 6" key="1">
    <citation type="journal article" date="2023" name="G3 (Bethesda)">
        <title>A haplotype-resolved chromosome-scale genome for Quercus rubra L. provides insights into the genetics of adaptive traits for red oak species.</title>
        <authorList>
            <person name="Kapoor B."/>
            <person name="Jenkins J."/>
            <person name="Schmutz J."/>
            <person name="Zhebentyayeva T."/>
            <person name="Kuelheim C."/>
            <person name="Coggeshall M."/>
            <person name="Heim C."/>
            <person name="Lasky J.R."/>
            <person name="Leites L."/>
            <person name="Islam-Faridi N."/>
            <person name="Romero-Severson J."/>
            <person name="DeLeo V.L."/>
            <person name="Lucas S.M."/>
            <person name="Lazic D."/>
            <person name="Gailing O."/>
            <person name="Carlson J."/>
            <person name="Staton M."/>
        </authorList>
    </citation>
    <scope>NUCLEOTIDE SEQUENCE [LARGE SCALE GENOMIC DNA]</scope>
    <source>
        <strain evidence="5">Pseudo-F2</strain>
    </source>
</reference>
<dbReference type="InterPro" id="IPR000637">
    <property type="entry name" value="HMGI/Y_DNA-bd_CS"/>
</dbReference>
<dbReference type="GO" id="GO:0006355">
    <property type="term" value="P:regulation of DNA-templated transcription"/>
    <property type="evidence" value="ECO:0007669"/>
    <property type="project" value="InterPro"/>
</dbReference>
<protein>
    <recommendedName>
        <fullName evidence="7">DNA binding protein</fullName>
    </recommendedName>
</protein>
<evidence type="ECO:0000313" key="6">
    <source>
        <dbReference type="Proteomes" id="UP001324115"/>
    </source>
</evidence>
<dbReference type="Proteomes" id="UP001324115">
    <property type="component" value="Unassembled WGS sequence"/>
</dbReference>
<dbReference type="PROSITE" id="PS00354">
    <property type="entry name" value="HMGI_Y"/>
    <property type="match status" value="1"/>
</dbReference>
<feature type="compositionally biased region" description="Basic and acidic residues" evidence="4">
    <location>
        <begin position="838"/>
        <end position="854"/>
    </location>
</feature>
<feature type="region of interest" description="Disordered" evidence="4">
    <location>
        <begin position="748"/>
        <end position="788"/>
    </location>
</feature>
<evidence type="ECO:0000256" key="2">
    <source>
        <dbReference type="ARBA" id="ARBA00023163"/>
    </source>
</evidence>
<dbReference type="SMART" id="SM00320">
    <property type="entry name" value="WD40"/>
    <property type="match status" value="5"/>
</dbReference>
<dbReference type="AlphaFoldDB" id="A0AAN7IMJ5"/>
<feature type="region of interest" description="Disordered" evidence="4">
    <location>
        <begin position="1"/>
        <end position="54"/>
    </location>
</feature>
<dbReference type="GO" id="GO:0006383">
    <property type="term" value="P:transcription by RNA polymerase III"/>
    <property type="evidence" value="ECO:0007669"/>
    <property type="project" value="TreeGrafter"/>
</dbReference>
<dbReference type="PANTHER" id="PTHR15052:SF2">
    <property type="entry name" value="GENERAL TRANSCRIPTION FACTOR 3C POLYPEPTIDE 2"/>
    <property type="match status" value="1"/>
</dbReference>
<dbReference type="InterPro" id="IPR001680">
    <property type="entry name" value="WD40_rpt"/>
</dbReference>
<evidence type="ECO:0000313" key="5">
    <source>
        <dbReference type="EMBL" id="KAK4582879.1"/>
    </source>
</evidence>
<dbReference type="InterPro" id="IPR017956">
    <property type="entry name" value="AT_hook_DNA-bd_motif"/>
</dbReference>
<name>A0AAN7IMJ5_QUERU</name>
<feature type="region of interest" description="Disordered" evidence="4">
    <location>
        <begin position="243"/>
        <end position="299"/>
    </location>
</feature>
<dbReference type="GO" id="GO:0000127">
    <property type="term" value="C:transcription factor TFIIIC complex"/>
    <property type="evidence" value="ECO:0007669"/>
    <property type="project" value="TreeGrafter"/>
</dbReference>
<feature type="region of interest" description="Disordered" evidence="4">
    <location>
        <begin position="311"/>
        <end position="420"/>
    </location>
</feature>
<dbReference type="InterPro" id="IPR036322">
    <property type="entry name" value="WD40_repeat_dom_sf"/>
</dbReference>
<dbReference type="EMBL" id="JAXUIC010000007">
    <property type="protein sequence ID" value="KAK4582879.1"/>
    <property type="molecule type" value="Genomic_DNA"/>
</dbReference>
<dbReference type="GO" id="GO:0005634">
    <property type="term" value="C:nucleus"/>
    <property type="evidence" value="ECO:0007669"/>
    <property type="project" value="UniProtKB-SubCell"/>
</dbReference>
<dbReference type="InterPro" id="IPR015943">
    <property type="entry name" value="WD40/YVTN_repeat-like_dom_sf"/>
</dbReference>
<feature type="compositionally biased region" description="Basic and acidic residues" evidence="4">
    <location>
        <begin position="773"/>
        <end position="783"/>
    </location>
</feature>
<feature type="compositionally biased region" description="Basic residues" evidence="4">
    <location>
        <begin position="364"/>
        <end position="373"/>
    </location>
</feature>
<sequence>MEEPPISELLSAKRGKKKKTTTTTTEGTAKKKKKKKDAPVPSANAENPSGYAENCNGEKVTVLAFDESVENHFKAIDAISKLCGETCTEEDDAPIEESEIKRLSSSITFISEWKSFNYEPRTVSFACEVGSPGGKDVVSGIHLPQFSSATVPKKEGSSGDAEYVESRSCCSKDFVIYVGGHVWALDWCPRICEMPDYHNKCEFIAVAAHPPGTSYHKMGAPLTGRGVIQIWCLMNVGVNEEEVPPSLAKPKRGTKNSGAVTDDSTLSKRPRGRPRKKPIEDTTQSKRPRGRPRKNLIEQSLDNLAVQALAVKQAEDSSESHAVDEVPGNAKEGSVQKDTGKKQKRQKRAVSACNLALETPMQSRRLKNKKRAVSHIDNTSPLLLTQNEDMGSSVTNHQIQHYSGQEPAASDNVSDKGSLGTSSASSLISKDVALPRVVLCLAHNGKVAWDVKWRPSNACQSKCKHRMGYLAVLLGNGSLEVWEVPLPRTMKVIYSSMHQEGTDPRFVKLAPVFRGSLLKCGGIQSIPLTVEWSASPPHDYLLAGCHDGTVALWKFSASCSSEDTRPLLCFSADSVPIRALAWAPLESDPESANVIVTAGHGGLKFWDLRDPYRPLWDLHPVPRIIYSLDWLSNPRCVILSFDDGTMRILSLLKAAYDVPVTGKPFGGTKQQGLHSYYCSSFAIWSVQVSRITGMAAYCTADGTVLRFQLTSKAVDKDPSRNRTPHFLCGSLTEEESLITINTPVPNTPFPLKKSLNKSGDTPLSMREFSSEPQHVRRANDKMAKGPSTDAKTLALCYGDDPGTESGTEEALTCPKSKKRPNSRSSNKKNPEDDLALVCRDEEPSHTQEKENGKAEARTIEVFPPKIVAMRRVRWNMNKGSERWLCYGGEAGVVRCQEIVLSDVDRKLALKG</sequence>
<dbReference type="GO" id="GO:0003677">
    <property type="term" value="F:DNA binding"/>
    <property type="evidence" value="ECO:0007669"/>
    <property type="project" value="InterPro"/>
</dbReference>
<dbReference type="Gene3D" id="2.130.10.10">
    <property type="entry name" value="YVTN repeat-like/Quinoprotein amine dehydrogenase"/>
    <property type="match status" value="1"/>
</dbReference>
<feature type="compositionally biased region" description="Basic and acidic residues" evidence="4">
    <location>
        <begin position="313"/>
        <end position="324"/>
    </location>
</feature>
<feature type="region of interest" description="Disordered" evidence="4">
    <location>
        <begin position="803"/>
        <end position="854"/>
    </location>
</feature>
<dbReference type="PANTHER" id="PTHR15052">
    <property type="entry name" value="RNA POLYMERASE III TRANSCRIPTION INITIATION FACTOR COMPLEX SUBUNIT"/>
    <property type="match status" value="1"/>
</dbReference>
<feature type="compositionally biased region" description="Polar residues" evidence="4">
    <location>
        <begin position="376"/>
        <end position="403"/>
    </location>
</feature>